<dbReference type="AlphaFoldDB" id="A0A427YPR5"/>
<dbReference type="STRING" id="1890683.A0A427YPR5"/>
<evidence type="ECO:0000256" key="2">
    <source>
        <dbReference type="SAM" id="Phobius"/>
    </source>
</evidence>
<keyword evidence="2" id="KW-1133">Transmembrane helix</keyword>
<accession>A0A427YPR5</accession>
<feature type="region of interest" description="Disordered" evidence="1">
    <location>
        <begin position="270"/>
        <end position="305"/>
    </location>
</feature>
<name>A0A427YPR5_9TREE</name>
<comment type="caution">
    <text evidence="4">The sequence shown here is derived from an EMBL/GenBank/DDBJ whole genome shotgun (WGS) entry which is preliminary data.</text>
</comment>
<evidence type="ECO:0008006" key="6">
    <source>
        <dbReference type="Google" id="ProtNLM"/>
    </source>
</evidence>
<dbReference type="EMBL" id="RSCD01000004">
    <property type="protein sequence ID" value="RSH93083.1"/>
    <property type="molecule type" value="Genomic_DNA"/>
</dbReference>
<feature type="signal peptide" evidence="3">
    <location>
        <begin position="1"/>
        <end position="35"/>
    </location>
</feature>
<feature type="region of interest" description="Disordered" evidence="1">
    <location>
        <begin position="358"/>
        <end position="378"/>
    </location>
</feature>
<reference evidence="4 5" key="1">
    <citation type="submission" date="2018-11" db="EMBL/GenBank/DDBJ databases">
        <title>Genome sequence of Saitozyma podzolica DSM 27192.</title>
        <authorList>
            <person name="Aliyu H."/>
            <person name="Gorte O."/>
            <person name="Ochsenreither K."/>
        </authorList>
    </citation>
    <scope>NUCLEOTIDE SEQUENCE [LARGE SCALE GENOMIC DNA]</scope>
    <source>
        <strain evidence="4 5">DSM 27192</strain>
    </source>
</reference>
<feature type="region of interest" description="Disordered" evidence="1">
    <location>
        <begin position="490"/>
        <end position="584"/>
    </location>
</feature>
<keyword evidence="2" id="KW-0472">Membrane</keyword>
<keyword evidence="3" id="KW-0732">Signal</keyword>
<dbReference type="Proteomes" id="UP000279259">
    <property type="component" value="Unassembled WGS sequence"/>
</dbReference>
<organism evidence="4 5">
    <name type="scientific">Saitozyma podzolica</name>
    <dbReference type="NCBI Taxonomy" id="1890683"/>
    <lineage>
        <taxon>Eukaryota</taxon>
        <taxon>Fungi</taxon>
        <taxon>Dikarya</taxon>
        <taxon>Basidiomycota</taxon>
        <taxon>Agaricomycotina</taxon>
        <taxon>Tremellomycetes</taxon>
        <taxon>Tremellales</taxon>
        <taxon>Trimorphomycetaceae</taxon>
        <taxon>Saitozyma</taxon>
    </lineage>
</organism>
<sequence length="584" mass="61863">MTRHTLPTRPTRPAKMFLPLVLAALVGLPLPLVRANSWWWSWPSNTTQCEAITLLIGGGTPPWNVLIVPIWGEPLWWDLTWNSTLQASFSQSNPLQFTIPLQLTNGREYVVLGWDNSGTGYNQYRHWRRLPPIQIVGASSNTTCLSPAKNVIQEFTFDLVGTTEQCGNDVQITWSDTNTSHVGTRSFSIVPLDSSYAPYQIGVSGASGTYTWSPDMKAGTKFTIMVGNGDAPGDGGVAGVYNVASGTDSSCLTRTANSLTTQIPAAVVTSGMATESTTASTARPSSTSSISTSTSASASASSTSPAGSVSAAVIGGAVGGAVGGILVISAVFIFFYLRGRNSRRINNDVDLVGEEPKIQPFRGTSDTHTQVEDQAQRPSRYTGYDELALASSSLSDPHDHHAYAYSATEPSSMSEDPRRHSFSIADAATVLGGHSTNSAASTPGHAYAPHGGVTPYPMYSPLSMNEDSSSARQHSYADSKLAILTGDTASENHRSSLTPGTSPMVTPPMSTQTAPGNTAPSNEEAHFPGLASSSENPTPAAHENTPPQFIRHVDAEIADGTDQGGEPVELPPMYSEVPRRGSRQ</sequence>
<protein>
    <recommendedName>
        <fullName evidence="6">Mid2 domain-containing protein</fullName>
    </recommendedName>
</protein>
<feature type="transmembrane region" description="Helical" evidence="2">
    <location>
        <begin position="311"/>
        <end position="337"/>
    </location>
</feature>
<evidence type="ECO:0000256" key="1">
    <source>
        <dbReference type="SAM" id="MobiDB-lite"/>
    </source>
</evidence>
<feature type="compositionally biased region" description="Polar residues" evidence="1">
    <location>
        <begin position="495"/>
        <end position="521"/>
    </location>
</feature>
<evidence type="ECO:0000313" key="5">
    <source>
        <dbReference type="Proteomes" id="UP000279259"/>
    </source>
</evidence>
<keyword evidence="2" id="KW-0812">Transmembrane</keyword>
<evidence type="ECO:0000313" key="4">
    <source>
        <dbReference type="EMBL" id="RSH93083.1"/>
    </source>
</evidence>
<keyword evidence="5" id="KW-1185">Reference proteome</keyword>
<dbReference type="OrthoDB" id="2563735at2759"/>
<feature type="chain" id="PRO_5019465088" description="Mid2 domain-containing protein" evidence="3">
    <location>
        <begin position="36"/>
        <end position="584"/>
    </location>
</feature>
<proteinExistence type="predicted"/>
<gene>
    <name evidence="4" type="ORF">EHS25_007436</name>
</gene>
<evidence type="ECO:0000256" key="3">
    <source>
        <dbReference type="SAM" id="SignalP"/>
    </source>
</evidence>